<gene>
    <name evidence="4" type="primary">LOC120106826</name>
</gene>
<dbReference type="InterPro" id="IPR005162">
    <property type="entry name" value="Retrotrans_gag_dom"/>
</dbReference>
<dbReference type="Pfam" id="PF03732">
    <property type="entry name" value="Retrotrans_gag"/>
    <property type="match status" value="1"/>
</dbReference>
<dbReference type="Proteomes" id="UP000228380">
    <property type="component" value="Unplaced"/>
</dbReference>
<dbReference type="KEGG" id="pda:120106826"/>
<dbReference type="Gene3D" id="2.40.70.10">
    <property type="entry name" value="Acid Proteases"/>
    <property type="match status" value="1"/>
</dbReference>
<dbReference type="Gene3D" id="3.10.10.10">
    <property type="entry name" value="HIV Type 1 Reverse Transcriptase, subunit A, domain 1"/>
    <property type="match status" value="1"/>
</dbReference>
<evidence type="ECO:0000313" key="3">
    <source>
        <dbReference type="Proteomes" id="UP000228380"/>
    </source>
</evidence>
<feature type="domain" description="Retrotransposon gag" evidence="2">
    <location>
        <begin position="40"/>
        <end position="136"/>
    </location>
</feature>
<dbReference type="SUPFAM" id="SSF56672">
    <property type="entry name" value="DNA/RNA polymerases"/>
    <property type="match status" value="1"/>
</dbReference>
<dbReference type="InterPro" id="IPR043502">
    <property type="entry name" value="DNA/RNA_pol_sf"/>
</dbReference>
<evidence type="ECO:0000259" key="2">
    <source>
        <dbReference type="Pfam" id="PF03732"/>
    </source>
</evidence>
<keyword evidence="3" id="KW-1185">Reference proteome</keyword>
<accession>A0A8B8ZWB6</accession>
<dbReference type="InterPro" id="IPR032567">
    <property type="entry name" value="RTL1-rel"/>
</dbReference>
<dbReference type="PANTHER" id="PTHR15503:SF45">
    <property type="entry name" value="RNA-DIRECTED DNA POLYMERASE HOMOLOG"/>
    <property type="match status" value="1"/>
</dbReference>
<dbReference type="RefSeq" id="XP_038975808.1">
    <property type="nucleotide sequence ID" value="XM_039119880.1"/>
</dbReference>
<dbReference type="OrthoDB" id="1749844at2759"/>
<dbReference type="AlphaFoldDB" id="A0A8B8ZWB6"/>
<dbReference type="GeneID" id="120106826"/>
<dbReference type="Pfam" id="PF08284">
    <property type="entry name" value="RVP_2"/>
    <property type="match status" value="1"/>
</dbReference>
<reference evidence="4" key="1">
    <citation type="submission" date="2025-08" db="UniProtKB">
        <authorList>
            <consortium name="RefSeq"/>
        </authorList>
    </citation>
    <scope>IDENTIFICATION</scope>
    <source>
        <tissue evidence="4">Young leaves</tissue>
    </source>
</reference>
<dbReference type="PANTHER" id="PTHR15503">
    <property type="entry name" value="LDOC1 RELATED"/>
    <property type="match status" value="1"/>
</dbReference>
<dbReference type="InterPro" id="IPR021109">
    <property type="entry name" value="Peptidase_aspartic_dom_sf"/>
</dbReference>
<dbReference type="SUPFAM" id="SSF50630">
    <property type="entry name" value="Acid proteases"/>
    <property type="match status" value="1"/>
</dbReference>
<feature type="compositionally biased region" description="Basic and acidic residues" evidence="1">
    <location>
        <begin position="199"/>
        <end position="209"/>
    </location>
</feature>
<organism evidence="3 4">
    <name type="scientific">Phoenix dactylifera</name>
    <name type="common">Date palm</name>
    <dbReference type="NCBI Taxonomy" id="42345"/>
    <lineage>
        <taxon>Eukaryota</taxon>
        <taxon>Viridiplantae</taxon>
        <taxon>Streptophyta</taxon>
        <taxon>Embryophyta</taxon>
        <taxon>Tracheophyta</taxon>
        <taxon>Spermatophyta</taxon>
        <taxon>Magnoliopsida</taxon>
        <taxon>Liliopsida</taxon>
        <taxon>Arecaceae</taxon>
        <taxon>Coryphoideae</taxon>
        <taxon>Phoeniceae</taxon>
        <taxon>Phoenix</taxon>
    </lineage>
</organism>
<feature type="region of interest" description="Disordered" evidence="1">
    <location>
        <begin position="172"/>
        <end position="209"/>
    </location>
</feature>
<proteinExistence type="predicted"/>
<dbReference type="CDD" id="cd00303">
    <property type="entry name" value="retropepsin_like"/>
    <property type="match status" value="1"/>
</dbReference>
<protein>
    <submittedName>
        <fullName evidence="4">Uncharacterized protein LOC120106826</fullName>
    </submittedName>
</protein>
<name>A0A8B8ZWB6_PHODC</name>
<evidence type="ECO:0000313" key="4">
    <source>
        <dbReference type="RefSeq" id="XP_038975808.1"/>
    </source>
</evidence>
<sequence>MLAPPAFQGTTESFEADNWLTEMEKAFAVLRCRDDEKLLFASYMLQGEAFNWWQMLEHKFEHDGEPLNWDKFRKAFYDKYFPRSVKPQKEQEFIHLKQRGMTVAEYEAKFTELAKFVLKLVEDEQDRVHKFEMGLKTEIRKQVVPYEFTTYAAVVNKALIIEREVNEAFAERERNQKKRNRPVEFKGGNKNFKNPAQKPNKDRNLKNESGKCSRCGVVTGTIPVSDIYAYVLFDPGATHSFISSNFVKTHDILCESMTTKFYVETPVGDRELPVDLIVLDMRDFDVILGMNWLATYHASVDCHDKRVNFQIPGKPTFSFCGNQGTAFPHIISALQAGRMLRKGCTGYLASVIDIQQDELKIEDIPIVNEFSDVFSKELSGLPPDREIEFTIDLVPGSGPISKAPYRMAPAELKELKDQLQDLLDKGFIRPSVSP</sequence>
<evidence type="ECO:0000256" key="1">
    <source>
        <dbReference type="SAM" id="MobiDB-lite"/>
    </source>
</evidence>